<accession>A0A075A1C5</accession>
<dbReference type="GeneID" id="20314836"/>
<evidence type="ECO:0000313" key="1">
    <source>
        <dbReference type="EMBL" id="KER33538.1"/>
    </source>
</evidence>
<proteinExistence type="predicted"/>
<dbReference type="Proteomes" id="UP000054324">
    <property type="component" value="Unassembled WGS sequence"/>
</dbReference>
<dbReference type="EMBL" id="KL596624">
    <property type="protein sequence ID" value="KER33538.1"/>
    <property type="molecule type" value="Genomic_DNA"/>
</dbReference>
<reference evidence="1 2" key="1">
    <citation type="submission" date="2013-11" db="EMBL/GenBank/DDBJ databases">
        <title>Opisthorchis viverrini - life in the bile duct.</title>
        <authorList>
            <person name="Young N.D."/>
            <person name="Nagarajan N."/>
            <person name="Lin S.J."/>
            <person name="Korhonen P.K."/>
            <person name="Jex A.R."/>
            <person name="Hall R.S."/>
            <person name="Safavi-Hemami H."/>
            <person name="Kaewkong W."/>
            <person name="Bertrand D."/>
            <person name="Gao S."/>
            <person name="Seet Q."/>
            <person name="Wongkham S."/>
            <person name="Teh B.T."/>
            <person name="Wongkham C."/>
            <person name="Intapan P.M."/>
            <person name="Maleewong W."/>
            <person name="Yang X."/>
            <person name="Hu M."/>
            <person name="Wang Z."/>
            <person name="Hofmann A."/>
            <person name="Sternberg P.W."/>
            <person name="Tan P."/>
            <person name="Wang J."/>
            <person name="Gasser R.B."/>
        </authorList>
    </citation>
    <scope>NUCLEOTIDE SEQUENCE [LARGE SCALE GENOMIC DNA]</scope>
</reference>
<dbReference type="CTD" id="20314836"/>
<name>A0A075A1C5_OPIVI</name>
<dbReference type="RefSeq" id="XP_009162740.1">
    <property type="nucleotide sequence ID" value="XM_009164476.1"/>
</dbReference>
<organism evidence="1 2">
    <name type="scientific">Opisthorchis viverrini</name>
    <name type="common">Southeast Asian liver fluke</name>
    <dbReference type="NCBI Taxonomy" id="6198"/>
    <lineage>
        <taxon>Eukaryota</taxon>
        <taxon>Metazoa</taxon>
        <taxon>Spiralia</taxon>
        <taxon>Lophotrochozoa</taxon>
        <taxon>Platyhelminthes</taxon>
        <taxon>Trematoda</taxon>
        <taxon>Digenea</taxon>
        <taxon>Opisthorchiida</taxon>
        <taxon>Opisthorchiata</taxon>
        <taxon>Opisthorchiidae</taxon>
        <taxon>Opisthorchis</taxon>
    </lineage>
</organism>
<protein>
    <submittedName>
        <fullName evidence="1">Uncharacterized protein</fullName>
    </submittedName>
</protein>
<gene>
    <name evidence="1" type="ORF">T265_00648</name>
</gene>
<keyword evidence="2" id="KW-1185">Reference proteome</keyword>
<evidence type="ECO:0000313" key="2">
    <source>
        <dbReference type="Proteomes" id="UP000054324"/>
    </source>
</evidence>
<dbReference type="AlphaFoldDB" id="A0A075A1C5"/>
<sequence length="141" mass="16601">MRLTETRGRRLPDEPQKGRNQLWAVEEFPATLANNMENSSPRTPLTDHNFVETHQKRIFMFGCPAHSSSSSVSPNLSDHMDLLYQPKRNTLYYAKNNVRQHKLRWSGHVLRMLNYRLPNRVLFSVPSAEWRNQRGDQPLTW</sequence>
<dbReference type="KEGG" id="ovi:T265_00648"/>